<dbReference type="InterPro" id="IPR013229">
    <property type="entry name" value="PEGA"/>
</dbReference>
<sequence>MNKMYLKMTAIMMASVFLFSSCASIVSKSTYPLSINSSPSNAKVSITDKKGKEIYLGNTPATVKLKAGAGFFSKAEYQVKFSSPGYDDKIVPITFKLDGWYFGNILIGGLLGMLIIDPATGAMWKIETEFLNETLSISTASIDPEMKIMNINEVPENWKTHLVRVN</sequence>
<reference evidence="3" key="1">
    <citation type="submission" date="2019-08" db="EMBL/GenBank/DDBJ databases">
        <authorList>
            <person name="Kucharzyk K."/>
            <person name="Murdoch R.W."/>
            <person name="Higgins S."/>
            <person name="Loffler F."/>
        </authorList>
    </citation>
    <scope>NUCLEOTIDE SEQUENCE</scope>
</reference>
<keyword evidence="1" id="KW-0472">Membrane</keyword>
<proteinExistence type="predicted"/>
<comment type="caution">
    <text evidence="3">The sequence shown here is derived from an EMBL/GenBank/DDBJ whole genome shotgun (WGS) entry which is preliminary data.</text>
</comment>
<gene>
    <name evidence="3" type="ORF">SDC9_24931</name>
</gene>
<dbReference type="PROSITE" id="PS51257">
    <property type="entry name" value="PROKAR_LIPOPROTEIN"/>
    <property type="match status" value="1"/>
</dbReference>
<keyword evidence="1" id="KW-1133">Transmembrane helix</keyword>
<evidence type="ECO:0000259" key="2">
    <source>
        <dbReference type="Pfam" id="PF08308"/>
    </source>
</evidence>
<dbReference type="Pfam" id="PF08308">
    <property type="entry name" value="PEGA"/>
    <property type="match status" value="1"/>
</dbReference>
<organism evidence="3">
    <name type="scientific">bioreactor metagenome</name>
    <dbReference type="NCBI Taxonomy" id="1076179"/>
    <lineage>
        <taxon>unclassified sequences</taxon>
        <taxon>metagenomes</taxon>
        <taxon>ecological metagenomes</taxon>
    </lineage>
</organism>
<accession>A0A644UJ67</accession>
<evidence type="ECO:0000313" key="3">
    <source>
        <dbReference type="EMBL" id="MPL79056.1"/>
    </source>
</evidence>
<feature type="domain" description="PEGA" evidence="2">
    <location>
        <begin position="31"/>
        <end position="95"/>
    </location>
</feature>
<dbReference type="AlphaFoldDB" id="A0A644UJ67"/>
<keyword evidence="1" id="KW-0812">Transmembrane</keyword>
<feature type="transmembrane region" description="Helical" evidence="1">
    <location>
        <begin position="99"/>
        <end position="116"/>
    </location>
</feature>
<evidence type="ECO:0000256" key="1">
    <source>
        <dbReference type="SAM" id="Phobius"/>
    </source>
</evidence>
<protein>
    <recommendedName>
        <fullName evidence="2">PEGA domain-containing protein</fullName>
    </recommendedName>
</protein>
<name>A0A644UJ67_9ZZZZ</name>
<dbReference type="EMBL" id="VSSQ01000122">
    <property type="protein sequence ID" value="MPL79056.1"/>
    <property type="molecule type" value="Genomic_DNA"/>
</dbReference>